<protein>
    <submittedName>
        <fullName evidence="2">Endonuclease IV</fullName>
    </submittedName>
</protein>
<dbReference type="AlphaFoldDB" id="A0A0G0PVQ7"/>
<gene>
    <name evidence="2" type="ORF">UT18_C0020G0018</name>
</gene>
<accession>A0A0G0PVQ7</accession>
<dbReference type="GO" id="GO:0003906">
    <property type="term" value="F:DNA-(apurinic or apyrimidinic site) endonuclease activity"/>
    <property type="evidence" value="ECO:0007669"/>
    <property type="project" value="TreeGrafter"/>
</dbReference>
<name>A0A0G0PVQ7_UNCC2</name>
<dbReference type="PANTHER" id="PTHR21445">
    <property type="entry name" value="ENDONUCLEASE IV ENDODEOXYRIBONUCLEASE IV"/>
    <property type="match status" value="1"/>
</dbReference>
<dbReference type="InterPro" id="IPR001719">
    <property type="entry name" value="AP_endonuc_2"/>
</dbReference>
<dbReference type="EMBL" id="LBVV01000020">
    <property type="protein sequence ID" value="KKQ93411.1"/>
    <property type="molecule type" value="Genomic_DNA"/>
</dbReference>
<evidence type="ECO:0000313" key="3">
    <source>
        <dbReference type="Proteomes" id="UP000034207"/>
    </source>
</evidence>
<comment type="caution">
    <text evidence="2">The sequence shown here is derived from an EMBL/GenBank/DDBJ whole genome shotgun (WGS) entry which is preliminary data.</text>
</comment>
<dbReference type="Gene3D" id="3.20.20.150">
    <property type="entry name" value="Divalent-metal-dependent TIM barrel enzymes"/>
    <property type="match status" value="1"/>
</dbReference>
<dbReference type="GO" id="GO:0006284">
    <property type="term" value="P:base-excision repair"/>
    <property type="evidence" value="ECO:0007669"/>
    <property type="project" value="TreeGrafter"/>
</dbReference>
<dbReference type="SMART" id="SM00518">
    <property type="entry name" value="AP2Ec"/>
    <property type="match status" value="1"/>
</dbReference>
<keyword evidence="2" id="KW-0540">Nuclease</keyword>
<keyword evidence="2" id="KW-0378">Hydrolase</keyword>
<proteinExistence type="predicted"/>
<dbReference type="InterPro" id="IPR036237">
    <property type="entry name" value="Xyl_isomerase-like_sf"/>
</dbReference>
<dbReference type="PANTHER" id="PTHR21445:SF0">
    <property type="entry name" value="APURINIC-APYRIMIDINIC ENDONUCLEASE"/>
    <property type="match status" value="1"/>
</dbReference>
<dbReference type="Proteomes" id="UP000034207">
    <property type="component" value="Unassembled WGS sequence"/>
</dbReference>
<dbReference type="GO" id="GO:0008081">
    <property type="term" value="F:phosphoric diester hydrolase activity"/>
    <property type="evidence" value="ECO:0007669"/>
    <property type="project" value="TreeGrafter"/>
</dbReference>
<feature type="non-terminal residue" evidence="2">
    <location>
        <position position="1"/>
    </location>
</feature>
<reference evidence="2 3" key="1">
    <citation type="journal article" date="2015" name="Nature">
        <title>rRNA introns, odd ribosomes, and small enigmatic genomes across a large radiation of phyla.</title>
        <authorList>
            <person name="Brown C.T."/>
            <person name="Hug L.A."/>
            <person name="Thomas B.C."/>
            <person name="Sharon I."/>
            <person name="Castelle C.J."/>
            <person name="Singh A."/>
            <person name="Wilkins M.J."/>
            <person name="Williams K.H."/>
            <person name="Banfield J.F."/>
        </authorList>
    </citation>
    <scope>NUCLEOTIDE SEQUENCE [LARGE SCALE GENOMIC DNA]</scope>
</reference>
<dbReference type="STRING" id="1618345.UT18_C0020G0018"/>
<sequence length="277" mass="31636">IMDKLRFGTAGIPLSTGKPSTENGINRVKELGLECMELEFVHSIHVTKEKAPLIADIAKKNNVVLTCHAPYFVNLNSSEPKKYHASISYIATSAKITSLCHGYSVCFHAGYYMKMEKEKVYAKIKEGVKEIVKIVKEVDDKIWIRPEVAGKVLQFGDIDEVLKLSSEIEQVLPCIDFAHLHARSNGKYNTLNEFREIFEKTEKNLGKKALENMHIHMSGIRYSEKGERNHLELKDSDMNYKDLIKIFKEFKIKGVVVSESPNIEKDALLMKRIYENK</sequence>
<keyword evidence="2" id="KW-0255">Endonuclease</keyword>
<dbReference type="GO" id="GO:0008270">
    <property type="term" value="F:zinc ion binding"/>
    <property type="evidence" value="ECO:0007669"/>
    <property type="project" value="InterPro"/>
</dbReference>
<dbReference type="SUPFAM" id="SSF51658">
    <property type="entry name" value="Xylose isomerase-like"/>
    <property type="match status" value="1"/>
</dbReference>
<dbReference type="GO" id="GO:0003677">
    <property type="term" value="F:DNA binding"/>
    <property type="evidence" value="ECO:0007669"/>
    <property type="project" value="InterPro"/>
</dbReference>
<organism evidence="2 3">
    <name type="scientific">candidate division CPR2 bacterium GW2011_GWC2_39_10</name>
    <dbReference type="NCBI Taxonomy" id="1618345"/>
    <lineage>
        <taxon>Bacteria</taxon>
        <taxon>Bacteria division CPR2</taxon>
    </lineage>
</organism>
<evidence type="ECO:0000259" key="1">
    <source>
        <dbReference type="Pfam" id="PF01261"/>
    </source>
</evidence>
<dbReference type="Pfam" id="PF01261">
    <property type="entry name" value="AP_endonuc_2"/>
    <property type="match status" value="1"/>
</dbReference>
<dbReference type="PATRIC" id="fig|1618345.3.peg.1025"/>
<dbReference type="FunFam" id="3.20.20.150:FF:000017">
    <property type="entry name" value="Endonuclease IV related protein"/>
    <property type="match status" value="1"/>
</dbReference>
<dbReference type="InterPro" id="IPR013022">
    <property type="entry name" value="Xyl_isomerase-like_TIM-brl"/>
</dbReference>
<feature type="domain" description="Xylose isomerase-like TIM barrel" evidence="1">
    <location>
        <begin position="26"/>
        <end position="263"/>
    </location>
</feature>
<evidence type="ECO:0000313" key="2">
    <source>
        <dbReference type="EMBL" id="KKQ93411.1"/>
    </source>
</evidence>